<dbReference type="GO" id="GO:0015833">
    <property type="term" value="P:peptide transport"/>
    <property type="evidence" value="ECO:0007669"/>
    <property type="project" value="TreeGrafter"/>
</dbReference>
<dbReference type="InterPro" id="IPR030678">
    <property type="entry name" value="Peptide/Ni-bd"/>
</dbReference>
<feature type="signal peptide" evidence="5">
    <location>
        <begin position="1"/>
        <end position="28"/>
    </location>
</feature>
<evidence type="ECO:0000256" key="4">
    <source>
        <dbReference type="ARBA" id="ARBA00022729"/>
    </source>
</evidence>
<evidence type="ECO:0000256" key="2">
    <source>
        <dbReference type="ARBA" id="ARBA00005695"/>
    </source>
</evidence>
<dbReference type="GO" id="GO:0030288">
    <property type="term" value="C:outer membrane-bounded periplasmic space"/>
    <property type="evidence" value="ECO:0007669"/>
    <property type="project" value="UniProtKB-ARBA"/>
</dbReference>
<dbReference type="RefSeq" id="WP_075637693.1">
    <property type="nucleotide sequence ID" value="NZ_MKIM01000019.1"/>
</dbReference>
<dbReference type="PANTHER" id="PTHR30290:SF10">
    <property type="entry name" value="PERIPLASMIC OLIGOPEPTIDE-BINDING PROTEIN-RELATED"/>
    <property type="match status" value="1"/>
</dbReference>
<comment type="subcellular location">
    <subcellularLocation>
        <location evidence="1">Periplasm</location>
    </subcellularLocation>
</comment>
<evidence type="ECO:0000313" key="8">
    <source>
        <dbReference type="Proteomes" id="UP000186894"/>
    </source>
</evidence>
<evidence type="ECO:0000256" key="1">
    <source>
        <dbReference type="ARBA" id="ARBA00004418"/>
    </source>
</evidence>
<accession>A0A1Q8ZXC6</accession>
<feature type="chain" id="PRO_5011982783" evidence="5">
    <location>
        <begin position="29"/>
        <end position="524"/>
    </location>
</feature>
<dbReference type="GO" id="GO:0043190">
    <property type="term" value="C:ATP-binding cassette (ABC) transporter complex"/>
    <property type="evidence" value="ECO:0007669"/>
    <property type="project" value="InterPro"/>
</dbReference>
<name>A0A1Q8ZXC6_9HYPH</name>
<dbReference type="Proteomes" id="UP000186894">
    <property type="component" value="Unassembled WGS sequence"/>
</dbReference>
<dbReference type="Gene3D" id="3.40.190.10">
    <property type="entry name" value="Periplasmic binding protein-like II"/>
    <property type="match status" value="1"/>
</dbReference>
<dbReference type="InterPro" id="IPR000914">
    <property type="entry name" value="SBP_5_dom"/>
</dbReference>
<dbReference type="OrthoDB" id="9803988at2"/>
<protein>
    <submittedName>
        <fullName evidence="7">Peptide ABC transporter</fullName>
    </submittedName>
</protein>
<dbReference type="PIRSF" id="PIRSF002741">
    <property type="entry name" value="MppA"/>
    <property type="match status" value="1"/>
</dbReference>
<comment type="caution">
    <text evidence="7">The sequence shown here is derived from an EMBL/GenBank/DDBJ whole genome shotgun (WGS) entry which is preliminary data.</text>
</comment>
<dbReference type="AlphaFoldDB" id="A0A1Q8ZXC6"/>
<evidence type="ECO:0000259" key="6">
    <source>
        <dbReference type="Pfam" id="PF00496"/>
    </source>
</evidence>
<dbReference type="PANTHER" id="PTHR30290">
    <property type="entry name" value="PERIPLASMIC BINDING COMPONENT OF ABC TRANSPORTER"/>
    <property type="match status" value="1"/>
</dbReference>
<dbReference type="STRING" id="1867956.BJF95_15575"/>
<dbReference type="EMBL" id="MKIM01000019">
    <property type="protein sequence ID" value="OLP46737.1"/>
    <property type="molecule type" value="Genomic_DNA"/>
</dbReference>
<reference evidence="7 8" key="1">
    <citation type="submission" date="2016-09" db="EMBL/GenBank/DDBJ databases">
        <title>Rhizobium oryziradicis sp. nov., isolated from the root of rice.</title>
        <authorList>
            <person name="Zhao J."/>
            <person name="Zhang X."/>
        </authorList>
    </citation>
    <scope>NUCLEOTIDE SEQUENCE [LARGE SCALE GENOMIC DNA]</scope>
    <source>
        <strain evidence="7 8">N19</strain>
    </source>
</reference>
<gene>
    <name evidence="7" type="ORF">BJF95_15575</name>
</gene>
<dbReference type="GO" id="GO:1904680">
    <property type="term" value="F:peptide transmembrane transporter activity"/>
    <property type="evidence" value="ECO:0007669"/>
    <property type="project" value="TreeGrafter"/>
</dbReference>
<dbReference type="InterPro" id="IPR039424">
    <property type="entry name" value="SBP_5"/>
</dbReference>
<sequence length="524" mass="57416">MNATQTLKHLAVALAMGTAIVAPQVAMAKTSTVMNVTQVFGTIDPAKITDYTQYLAAVNLYDGLTTVDSTGKIIPELAESWDVSGDNLTYTFHLRKDATFQDGSPVEAKDVVYTVQRLLAINKGPAYLFASLINPDNVKAVDTHTVTITLNKVYAPFLTTTPLLLVINEDAVKAASKQPWGEDVVGEKSMGAGPYVLSSWQRGSEMVISRYEKYYAGWPTNPIDEVRFVQTKDEATVKALATSGQLGISSTTQANETYDALAKTDGYVVQTTPTATGFYLKLNTKATPTDDVHVRRALQYATDYKTIQTQIMTGDTLAGPLAPVFKDAYLDTLKAPEFDLEKAKAELALSKYAGKPIKLTLTYVAGLSFEEDIALLMQSNLQQIGVDVDIKPEPWNRITELAAKPETTPAATEVFYGPTYPSPDSVFYVQYHSKSAGTWASMECLQDAAVDKLIDEARSTTDATKQNAIYKQIQQAIADKAPDVNLLTKVQKVAFSKCISGYKFVPMQSWDYNFHNLTWTCPAK</sequence>
<feature type="domain" description="Solute-binding protein family 5" evidence="6">
    <location>
        <begin position="72"/>
        <end position="436"/>
    </location>
</feature>
<keyword evidence="8" id="KW-1185">Reference proteome</keyword>
<dbReference type="Gene3D" id="3.10.105.10">
    <property type="entry name" value="Dipeptide-binding Protein, Domain 3"/>
    <property type="match status" value="1"/>
</dbReference>
<keyword evidence="3" id="KW-0813">Transport</keyword>
<evidence type="ECO:0000256" key="3">
    <source>
        <dbReference type="ARBA" id="ARBA00022448"/>
    </source>
</evidence>
<comment type="similarity">
    <text evidence="2">Belongs to the bacterial solute-binding protein 5 family.</text>
</comment>
<dbReference type="CDD" id="cd08512">
    <property type="entry name" value="PBP2_NikA_DppA_OppA_like_7"/>
    <property type="match status" value="1"/>
</dbReference>
<dbReference type="SUPFAM" id="SSF53850">
    <property type="entry name" value="Periplasmic binding protein-like II"/>
    <property type="match status" value="1"/>
</dbReference>
<keyword evidence="4 5" id="KW-0732">Signal</keyword>
<proteinExistence type="inferred from homology"/>
<dbReference type="Pfam" id="PF00496">
    <property type="entry name" value="SBP_bac_5"/>
    <property type="match status" value="1"/>
</dbReference>
<evidence type="ECO:0000313" key="7">
    <source>
        <dbReference type="EMBL" id="OLP46737.1"/>
    </source>
</evidence>
<organism evidence="7 8">
    <name type="scientific">Rhizobium oryziradicis</name>
    <dbReference type="NCBI Taxonomy" id="1867956"/>
    <lineage>
        <taxon>Bacteria</taxon>
        <taxon>Pseudomonadati</taxon>
        <taxon>Pseudomonadota</taxon>
        <taxon>Alphaproteobacteria</taxon>
        <taxon>Hyphomicrobiales</taxon>
        <taxon>Rhizobiaceae</taxon>
        <taxon>Rhizobium/Agrobacterium group</taxon>
        <taxon>Rhizobium</taxon>
    </lineage>
</organism>
<dbReference type="Gene3D" id="3.90.76.10">
    <property type="entry name" value="Dipeptide-binding Protein, Domain 1"/>
    <property type="match status" value="1"/>
</dbReference>
<evidence type="ECO:0000256" key="5">
    <source>
        <dbReference type="SAM" id="SignalP"/>
    </source>
</evidence>